<evidence type="ECO:0000313" key="3">
    <source>
        <dbReference type="Proteomes" id="UP000028500"/>
    </source>
</evidence>
<organism evidence="2 3">
    <name type="scientific">Xenorhabdus bovienii str. kraussei Quebec</name>
    <dbReference type="NCBI Taxonomy" id="1398203"/>
    <lineage>
        <taxon>Bacteria</taxon>
        <taxon>Pseudomonadati</taxon>
        <taxon>Pseudomonadota</taxon>
        <taxon>Gammaproteobacteria</taxon>
        <taxon>Enterobacterales</taxon>
        <taxon>Morganellaceae</taxon>
        <taxon>Xenorhabdus</taxon>
    </lineage>
</organism>
<keyword evidence="3" id="KW-1185">Reference proteome</keyword>
<proteinExistence type="predicted"/>
<dbReference type="InterPro" id="IPR038717">
    <property type="entry name" value="Tc1-like_DDE_dom"/>
</dbReference>
<dbReference type="Proteomes" id="UP000028500">
    <property type="component" value="Unassembled WGS sequence"/>
</dbReference>
<dbReference type="NCBIfam" id="NF033545">
    <property type="entry name" value="transpos_IS630"/>
    <property type="match status" value="1"/>
</dbReference>
<sequence>MPIIAPIPRNERQKMKKLIQKTQNKDYARRMMALLMLHKGDTVSHVAKTLCASRSSVNRWVNWFTLYGLDGLKSLPPGRPAIWNLEPLLAVVSFLLKHSPQHFGYLRSRWSLELITHKINVLLDISLSQSTLYRYFYRAGIVWRRAAPTLRLSDPEHDEKRAKITGVLSNASEQHPVFYEDEVDIDLNPKIGADWCFKGQQKRVVTPGKNQKHYLAGCLNAKTKEITYVGGLRKNSDLFIKLLDALNNQYVNAKTITLILDNYCIHKSQKVIAWLAKNPKFNLLFLPVYSPWLNKIERLWQSLHETVTRNHCCQFMWQLLEHVKAFMEITSLQQQKPGRVKMGVSSL</sequence>
<dbReference type="Pfam" id="PF13358">
    <property type="entry name" value="DDE_3"/>
    <property type="match status" value="1"/>
</dbReference>
<dbReference type="AlphaFoldDB" id="A0A077PP42"/>
<dbReference type="OrthoDB" id="5379828at2"/>
<evidence type="ECO:0000313" key="2">
    <source>
        <dbReference type="EMBL" id="CDH21564.1"/>
    </source>
</evidence>
<dbReference type="EMBL" id="CBSY010000245">
    <property type="protein sequence ID" value="CDH21564.1"/>
    <property type="molecule type" value="Genomic_DNA"/>
</dbReference>
<dbReference type="RefSeq" id="WP_038244286.1">
    <property type="nucleotide sequence ID" value="NZ_CAWLZI010000053.1"/>
</dbReference>
<feature type="domain" description="Tc1-like transposase DDE" evidence="1">
    <location>
        <begin position="177"/>
        <end position="311"/>
    </location>
</feature>
<dbReference type="InterPro" id="IPR009057">
    <property type="entry name" value="Homeodomain-like_sf"/>
</dbReference>
<comment type="caution">
    <text evidence="2">The sequence shown here is derived from an EMBL/GenBank/DDBJ whole genome shotgun (WGS) entry which is preliminary data.</text>
</comment>
<protein>
    <submittedName>
        <fullName evidence="2">Transposase</fullName>
    </submittedName>
</protein>
<name>A0A077PP42_XENBV</name>
<dbReference type="InterPro" id="IPR036397">
    <property type="entry name" value="RNaseH_sf"/>
</dbReference>
<accession>A0A077PP42</accession>
<dbReference type="Gene3D" id="3.30.420.10">
    <property type="entry name" value="Ribonuclease H-like superfamily/Ribonuclease H"/>
    <property type="match status" value="1"/>
</dbReference>
<dbReference type="InterPro" id="IPR047655">
    <property type="entry name" value="Transpos_IS630-like"/>
</dbReference>
<evidence type="ECO:0000259" key="1">
    <source>
        <dbReference type="Pfam" id="PF13358"/>
    </source>
</evidence>
<gene>
    <name evidence="2" type="ORF">XBKQ1_550001</name>
</gene>
<dbReference type="Pfam" id="PF13565">
    <property type="entry name" value="HTH_32"/>
    <property type="match status" value="1"/>
</dbReference>
<dbReference type="GO" id="GO:0003676">
    <property type="term" value="F:nucleic acid binding"/>
    <property type="evidence" value="ECO:0007669"/>
    <property type="project" value="InterPro"/>
</dbReference>
<reference evidence="2" key="1">
    <citation type="submission" date="2013-07" db="EMBL/GenBank/DDBJ databases">
        <title>Sub-species coevolution in mutualistic symbiosis.</title>
        <authorList>
            <person name="Murfin K."/>
            <person name="Klassen J."/>
            <person name="Lee M."/>
            <person name="Forst S."/>
            <person name="Stock P."/>
            <person name="Goodrich-Blair H."/>
        </authorList>
    </citation>
    <scope>NUCLEOTIDE SEQUENCE [LARGE SCALE GENOMIC DNA]</scope>
    <source>
        <strain evidence="2">Kraussei Quebec</strain>
    </source>
</reference>
<dbReference type="SUPFAM" id="SSF46689">
    <property type="entry name" value="Homeodomain-like"/>
    <property type="match status" value="1"/>
</dbReference>
<dbReference type="HOGENOM" id="CLU_069627_0_0_6"/>